<dbReference type="Gene3D" id="3.30.450.40">
    <property type="match status" value="1"/>
</dbReference>
<name>T0FGW2_9LEPT</name>
<dbReference type="InterPro" id="IPR029016">
    <property type="entry name" value="GAF-like_dom_sf"/>
</dbReference>
<comment type="caution">
    <text evidence="3">The sequence shown here is derived from an EMBL/GenBank/DDBJ whole genome shotgun (WGS) entry which is preliminary data.</text>
</comment>
<dbReference type="STRING" id="1049789.LEP1GSC050_0706"/>
<dbReference type="SUPFAM" id="SSF56112">
    <property type="entry name" value="Protein kinase-like (PK-like)"/>
    <property type="match status" value="1"/>
</dbReference>
<dbReference type="PANTHER" id="PTHR43642:SF1">
    <property type="entry name" value="HYBRID SIGNAL TRANSDUCTION HISTIDINE KINASE G"/>
    <property type="match status" value="1"/>
</dbReference>
<dbReference type="InterPro" id="IPR011009">
    <property type="entry name" value="Kinase-like_dom_sf"/>
</dbReference>
<dbReference type="PROSITE" id="PS00108">
    <property type="entry name" value="PROTEIN_KINASE_ST"/>
    <property type="match status" value="1"/>
</dbReference>
<gene>
    <name evidence="3" type="ORF">LEP1GSC050_0706</name>
</gene>
<evidence type="ECO:0000256" key="1">
    <source>
        <dbReference type="SAM" id="Phobius"/>
    </source>
</evidence>
<dbReference type="InterPro" id="IPR001932">
    <property type="entry name" value="PPM-type_phosphatase-like_dom"/>
</dbReference>
<dbReference type="InterPro" id="IPR011990">
    <property type="entry name" value="TPR-like_helical_dom_sf"/>
</dbReference>
<evidence type="ECO:0000313" key="3">
    <source>
        <dbReference type="EMBL" id="EQA47181.1"/>
    </source>
</evidence>
<reference evidence="3" key="1">
    <citation type="submission" date="2013-05" db="EMBL/GenBank/DDBJ databases">
        <authorList>
            <person name="Harkins D.M."/>
            <person name="Durkin A.S."/>
            <person name="Brinkac L.M."/>
            <person name="Haft D.H."/>
            <person name="Selengut J.D."/>
            <person name="Sanka R."/>
            <person name="DePew J."/>
            <person name="Purushe J."/>
            <person name="Hartskeerl R.A."/>
            <person name="Ahmed A."/>
            <person name="van der Linden H."/>
            <person name="Goris M.G.A."/>
            <person name="Vinetz J.M."/>
            <person name="Sutton G.G."/>
            <person name="Nierman W.C."/>
            <person name="Fouts D.E."/>
        </authorList>
    </citation>
    <scope>NUCLEOTIDE SEQUENCE [LARGE SCALE GENOMIC DNA]</scope>
    <source>
        <strain evidence="3">5399</strain>
    </source>
</reference>
<feature type="transmembrane region" description="Helical" evidence="1">
    <location>
        <begin position="953"/>
        <end position="975"/>
    </location>
</feature>
<dbReference type="Proteomes" id="UP000015454">
    <property type="component" value="Unassembled WGS sequence"/>
</dbReference>
<evidence type="ECO:0000313" key="4">
    <source>
        <dbReference type="Proteomes" id="UP000015454"/>
    </source>
</evidence>
<dbReference type="CDD" id="cd14014">
    <property type="entry name" value="STKc_PknB_like"/>
    <property type="match status" value="1"/>
</dbReference>
<keyword evidence="1" id="KW-1133">Transmembrane helix</keyword>
<dbReference type="Pfam" id="PF01590">
    <property type="entry name" value="GAF"/>
    <property type="match status" value="1"/>
</dbReference>
<dbReference type="InterPro" id="IPR000719">
    <property type="entry name" value="Prot_kinase_dom"/>
</dbReference>
<dbReference type="Gene3D" id="1.10.510.10">
    <property type="entry name" value="Transferase(Phosphotransferase) domain 1"/>
    <property type="match status" value="1"/>
</dbReference>
<evidence type="ECO:0000259" key="2">
    <source>
        <dbReference type="PROSITE" id="PS50011"/>
    </source>
</evidence>
<protein>
    <submittedName>
        <fullName evidence="3">AAA ATPase domain protein</fullName>
    </submittedName>
</protein>
<keyword evidence="4" id="KW-1185">Reference proteome</keyword>
<dbReference type="Gene3D" id="3.60.40.10">
    <property type="entry name" value="PPM-type phosphatase domain"/>
    <property type="match status" value="1"/>
</dbReference>
<dbReference type="InterPro" id="IPR008271">
    <property type="entry name" value="Ser/Thr_kinase_AS"/>
</dbReference>
<dbReference type="GO" id="GO:0004672">
    <property type="term" value="F:protein kinase activity"/>
    <property type="evidence" value="ECO:0007669"/>
    <property type="project" value="InterPro"/>
</dbReference>
<dbReference type="Pfam" id="PF07228">
    <property type="entry name" value="SpoIIE"/>
    <property type="match status" value="1"/>
</dbReference>
<dbReference type="Gene3D" id="3.40.50.300">
    <property type="entry name" value="P-loop containing nucleotide triphosphate hydrolases"/>
    <property type="match status" value="1"/>
</dbReference>
<sequence length="1954" mass="219681">MITGYEIREEIHKGGNVSVFRGNRTETSDPVIIKIHTNEFPSIEDISKFKREYEIGAGIHSFGVIRYYGIEKYKNSFAIVMEDCGAISLNRIIKDLNLELSLKISIKIVEALGEIHKINIIHKDIKPSNIIVNLQTGFVKIIDFGIASRLTQENASLQSPEHLEGTLSYMSPEQTGRMNRSIDYRSDFYSLGATFYEMLTGELLFETTNSMELIHYHIAKIPIPPHERKRGRNIPENLSKVTMKLLAKNAEDRYQSIFGIKADLEKCLAELDGTAVSDGSEFIPGKFDISERFQISQKLYGREEELEKLLNSFEKVSFGEREMVFISGYSGIGKSSLVNEIHKPVLARRGYVIEGKYEQFKKDVPYSGFLKAFQSLIQQVLSAEESTIESFRKELTKVLGTNGSILSDVIPELELILGKLPPSATLGPQETQNRFNLAIQNFIQVFARANHPLTIFLDDLQWADSASLKLLEILEINPECKYLFIIGAYRDNEVDPLHPLLHVVGEIQKSGTSVESIALSPLDFESLNLLISEALHCSIEKAKPLADLVASKTDRNPFFVNEFLKTLYQNNLLSLDVATGSWTWDLEKIRERDITDNVVELMSQKIKDLPEETSRILQLGACIGNSFDLKTISTVRQLPGIKIIEDLYAAVENGLLLPLGNSYRYLAAKDFLNSQDSDSQLMVNQSDIRFKFLHDRVQQAAYDLIPESDRAALHLKIGRHLLSSSDEDKISDHLIDIVGHLNAGLHLVASEQELSEIADMNFQAGVKAKNAVAYKSASHYFRVAMGILGESGWEARPEKTLSVYSEATETEYLNTNFDRMEELANIVVQKCRSTISTITVFETRMRAKTAQSRYREAIGISSEVLRSLGVHIPINAKKIDVIVGLIMTKLSIGSKSAIDLENLPQMQDFKKLAAMNLLMETCPAAYIAVPNLFPIIVFNMIKTSLKHGSSPVTAYAFCVYGLILISAVGDLQAGYEFGKMSLRLIEKFEVPGFKNKINMLYNAFIIHWKEHLAETKENMEEVSRIAIQTGDLEYACYAAITYCNNSFLCGDPLPFVLRKANHYLELSKKFKQEIAISNIRIILQFSEDLSQYKSFPEEFFGETFQKENLEYLIETRNFSGLSFYYFMSSVLHYLSGSYEKALKCSDLSAKNIDAAAGLAWIPEYHFYRSMILLALSESVSKSKRRKFIAMAYENHKKLKKWASFAPMNHLHKVYLMEAEKMKALGKNSAAADFYEKAIQTASKNNYGNILALSYERAAKFYFSDKKDLIGKVYLQKAHYFYTLWGALAKVKEIEELSPESFPKSFDSSTVANQVTSTYSAGTATKEKSSRQLDFDSILKAFQALSGEIVLERLLEKIMAIAIENAGAETGLLILDRNGNLEILARGSLKEKGAVTDQESAQLTQNDTTPTAILEYVRRTGKTVVISDAIRDENFASIPYVIYNKPKSIISLPIRNQGKFLGMLYLENNLTTGAFTPERIDVLDILSSQAAVSIENALLYSNLEAKVKERTIQLKNVVDDLNKTNSNLEGTLKELHALKQQQDGDYYLTSLLMTPLNSNEVSDDRISVEFFLKQKKEFQFKQWTSEIGGDLCSAHTISLKGKKYTVFSNADAMGKSIQGAGGALVFGSVLEAMIQRVKLSATAQDQFPERWLKNAFTELDKIFKSFDGSMYVSCIIGLIDNENGFLYCFNAEHPGIVLYKDQHASFIQDQPSMYKLGTFWNEGVFAIQTHQLAPGDSIFIGSDGKDDIMLHPEGIQKRRINENETLFLDCVAEGKGELTAIKEAILRKGDLTDDFSILHLIYKGSNEAGNRVVSLQVENIIKSINSEPAESAKYSRLVSELEKELAINKTSIPIIKCLMKSNLKLKRYKEAADYAVMFSSLCPGNTKAIFTAAHCFRKIGDLEHAIDMGERLRLRNFQDVSVLSLLAKLYETIGNHTQAEILKEKVRQSSSMHNS</sequence>
<dbReference type="Gene3D" id="1.25.40.10">
    <property type="entry name" value="Tetratricopeptide repeat domain"/>
    <property type="match status" value="1"/>
</dbReference>
<dbReference type="SUPFAM" id="SSF55781">
    <property type="entry name" value="GAF domain-like"/>
    <property type="match status" value="1"/>
</dbReference>
<dbReference type="SMART" id="SM00220">
    <property type="entry name" value="S_TKc"/>
    <property type="match status" value="1"/>
</dbReference>
<keyword evidence="1" id="KW-0472">Membrane</keyword>
<dbReference type="SUPFAM" id="SSF48452">
    <property type="entry name" value="TPR-like"/>
    <property type="match status" value="1"/>
</dbReference>
<dbReference type="InterPro" id="IPR036457">
    <property type="entry name" value="PPM-type-like_dom_sf"/>
</dbReference>
<dbReference type="InterPro" id="IPR003018">
    <property type="entry name" value="GAF"/>
</dbReference>
<feature type="transmembrane region" description="Helical" evidence="1">
    <location>
        <begin position="924"/>
        <end position="941"/>
    </location>
</feature>
<proteinExistence type="predicted"/>
<dbReference type="EMBL" id="AHMO02000004">
    <property type="protein sequence ID" value="EQA47181.1"/>
    <property type="molecule type" value="Genomic_DNA"/>
</dbReference>
<dbReference type="InterPro" id="IPR027417">
    <property type="entry name" value="P-loop_NTPase"/>
</dbReference>
<accession>T0FGW2</accession>
<organism evidence="3 4">
    <name type="scientific">Leptospira broomii serovar Hurstbridge str. 5399</name>
    <dbReference type="NCBI Taxonomy" id="1049789"/>
    <lineage>
        <taxon>Bacteria</taxon>
        <taxon>Pseudomonadati</taxon>
        <taxon>Spirochaetota</taxon>
        <taxon>Spirochaetia</taxon>
        <taxon>Leptospirales</taxon>
        <taxon>Leptospiraceae</taxon>
        <taxon>Leptospira</taxon>
    </lineage>
</organism>
<keyword evidence="1" id="KW-0812">Transmembrane</keyword>
<dbReference type="GO" id="GO:0005524">
    <property type="term" value="F:ATP binding"/>
    <property type="evidence" value="ECO:0007669"/>
    <property type="project" value="InterPro"/>
</dbReference>
<feature type="domain" description="Protein kinase" evidence="2">
    <location>
        <begin position="5"/>
        <end position="268"/>
    </location>
</feature>
<dbReference type="Pfam" id="PF13191">
    <property type="entry name" value="AAA_16"/>
    <property type="match status" value="1"/>
</dbReference>
<dbReference type="PANTHER" id="PTHR43642">
    <property type="entry name" value="HYBRID SIGNAL TRANSDUCTION HISTIDINE KINASE G"/>
    <property type="match status" value="1"/>
</dbReference>
<dbReference type="Pfam" id="PF00069">
    <property type="entry name" value="Pkinase"/>
    <property type="match status" value="1"/>
</dbReference>
<dbReference type="InterPro" id="IPR041664">
    <property type="entry name" value="AAA_16"/>
</dbReference>
<dbReference type="OrthoDB" id="9801841at2"/>
<dbReference type="PROSITE" id="PS50011">
    <property type="entry name" value="PROTEIN_KINASE_DOM"/>
    <property type="match status" value="1"/>
</dbReference>
<dbReference type="SUPFAM" id="SSF52540">
    <property type="entry name" value="P-loop containing nucleoside triphosphate hydrolases"/>
    <property type="match status" value="1"/>
</dbReference>
<dbReference type="InterPro" id="IPR053159">
    <property type="entry name" value="Hybrid_Histidine_Kinase"/>
</dbReference>
<dbReference type="SMART" id="SM00065">
    <property type="entry name" value="GAF"/>
    <property type="match status" value="1"/>
</dbReference>